<dbReference type="Proteomes" id="UP001318040">
    <property type="component" value="Chromosome 12"/>
</dbReference>
<proteinExistence type="predicted"/>
<dbReference type="Gene3D" id="2.130.10.10">
    <property type="entry name" value="YVTN repeat-like/Quinoprotein amine dehydrogenase"/>
    <property type="match status" value="1"/>
</dbReference>
<dbReference type="InterPro" id="IPR043153">
    <property type="entry name" value="DENN_C"/>
</dbReference>
<dbReference type="PANTHER" id="PTHR12296">
    <property type="entry name" value="DENN DOMAIN-CONTAINING PROTEIN 4"/>
    <property type="match status" value="1"/>
</dbReference>
<name>A0AAJ7T0T8_PETMA</name>
<dbReference type="SMART" id="SM00801">
    <property type="entry name" value="dDENN"/>
    <property type="match status" value="1"/>
</dbReference>
<dbReference type="GO" id="GO:0032483">
    <property type="term" value="P:regulation of Rab protein signal transduction"/>
    <property type="evidence" value="ECO:0007669"/>
    <property type="project" value="TreeGrafter"/>
</dbReference>
<dbReference type="InterPro" id="IPR015943">
    <property type="entry name" value="WD40/YVTN_repeat-like_dom_sf"/>
</dbReference>
<keyword evidence="4" id="KW-1185">Reference proteome</keyword>
<dbReference type="Pfam" id="PF03456">
    <property type="entry name" value="uDENN"/>
    <property type="match status" value="1"/>
</dbReference>
<dbReference type="InterPro" id="IPR037516">
    <property type="entry name" value="Tripartite_DENN"/>
</dbReference>
<dbReference type="InterPro" id="IPR005112">
    <property type="entry name" value="dDENN_dom"/>
</dbReference>
<evidence type="ECO:0000259" key="3">
    <source>
        <dbReference type="PROSITE" id="PS50211"/>
    </source>
</evidence>
<dbReference type="GO" id="GO:0031410">
    <property type="term" value="C:cytoplasmic vesicle"/>
    <property type="evidence" value="ECO:0007669"/>
    <property type="project" value="TreeGrafter"/>
</dbReference>
<dbReference type="PROSITE" id="PS50211">
    <property type="entry name" value="DENN"/>
    <property type="match status" value="1"/>
</dbReference>
<dbReference type="SMART" id="SM00799">
    <property type="entry name" value="DENN"/>
    <property type="match status" value="1"/>
</dbReference>
<feature type="region of interest" description="Disordered" evidence="2">
    <location>
        <begin position="161"/>
        <end position="431"/>
    </location>
</feature>
<dbReference type="InterPro" id="IPR051696">
    <property type="entry name" value="DENN_Domain_GEFs"/>
</dbReference>
<dbReference type="InterPro" id="IPR005113">
    <property type="entry name" value="uDENN_dom"/>
</dbReference>
<dbReference type="KEGG" id="pmrn:116941787"/>
<reference evidence="5" key="1">
    <citation type="submission" date="2025-08" db="UniProtKB">
        <authorList>
            <consortium name="RefSeq"/>
        </authorList>
    </citation>
    <scope>IDENTIFICATION</scope>
    <source>
        <tissue evidence="5">Sperm</tissue>
    </source>
</reference>
<keyword evidence="1" id="KW-0344">Guanine-nucleotide releasing factor</keyword>
<dbReference type="SMART" id="SM00800">
    <property type="entry name" value="uDENN"/>
    <property type="match status" value="1"/>
</dbReference>
<evidence type="ECO:0000313" key="5">
    <source>
        <dbReference type="RefSeq" id="XP_032809049.1"/>
    </source>
</evidence>
<dbReference type="RefSeq" id="XP_032809049.1">
    <property type="nucleotide sequence ID" value="XM_032953158.1"/>
</dbReference>
<sequence length="1448" mass="152739">MAERLPCALLEACVVLGASGRHLHEHTGQDHQDELTPLILDVLTPPCPGELRDGAAPTATSSSSTPSSSSTSSSSGEEVPGRQGSVELGWSSTLDHADGSWELELDGLPQLCFPDGLRVLAGPLPDRFHSLALTDMRGQRAYGVVLTHYRAVRQPQHEEIRTRMVNGESGGPKTPGESGGLKEAGESGGLKEVGESGGLKEAGESGGLKEAGESGGLKEAGESGGLKEAGESGGLKEVGESGGLKEVGESGGLKEAGESGGLKEVGESGGLKEVGESGGLKEAGESGGLKEVGESGGLKEVGESGGLKEAGESGGLKEAGESGGLKEAGESGGLKEVGESGGLKEAGESGGLKEAGESGGLKEAGESGGLKEAGERGGLKEVGESGGLKEAGESGGLKEAGESGGLKEAGESGGLKEAGESGGLKEAGETGGSAVPLYSPICVCLISRAPYFTALQEFLSWLSHTLASRRCATTTTAVSVTEAAVVVEVSRFAARLFLVPLAPPGPLHLCVEMGPLRVLLPPSDSEVHDLDLTLPFTCLRSRHLLQVLTCLLLEQKLVLLSAEWALLAPAGHCLLAFLAPLCWRHTFVPVLASSMLGFLEAPTVYLMGTHGRHKHAVSQVEDLVIVDLDSGQLIPTPASVPGYPPGSAGPPGTPNGQSLTPLIAPPEEAAEAFLSRCRHFCVREEAHALGVATPCSLHELRRAARARRQRLNTCIQELFLGFIHHAFREVLAHLDVEQRVFSREEFLESRRPADLPFYRKVLDTDVFDLFLKDRLAQKADSFSRLENKSSSWSQKMKQEMLRSLRRRTTEDRARQQPRPTSAHLGAHLGALPGDGVTTTQAGEEHDPSGLAFAGGPFVRGQGAGGRGPMEPWGPDPWDDGTVFTLPPLPPDPLLPGEGQRYCEGLGAALGAALGEVAPSRWGLRAALHAVRAGARLASRQPELALHDLHSISKMDKSVVPPDEARRILLLLPTWARAQVEERPELRWLLQEEVDEPALLSPHAAGPCPGSPDGRVRSFALPSAPLSCDELGTCVREAGITCDPATVGRLFGALTNGRGEVLPADAVRRLYEAWRATERAARELSLPVEALARLESSEIVYKVSPVVLTSLGQGRVAMTQSRLFLLRDGAAVPFVDIAKFSDIEDVQEVSTLGVLRPRLHALRVVSRRHPGAPFVANLKEQHGPWCLAVREMRAGKRLAHALKDAQFVHRALTNVLLMDAVAQCVRRKRAATAAAMLAHCTREDARVSVESGPLATLAALDTLDTLVHRVTPAQGKPLAVDALLYVPGELLHGGGGGEGTPPRLWCALSGGRVVVFDAATWTVEHGHLQAGTKRLNRLLCVGGSQVWAASSDRSVYILEGHVGGALGCRRHLAGHADEVTDLLHDDDDDDRRPAGDGQHTGVISCSADGHMIVWDVQALEAVRHVRLPDCRSLTSVQLHGGELCGVDEE</sequence>
<protein>
    <submittedName>
        <fullName evidence="5">DENN domain-containing protein 3-like</fullName>
    </submittedName>
</protein>
<evidence type="ECO:0000256" key="1">
    <source>
        <dbReference type="ARBA" id="ARBA00022658"/>
    </source>
</evidence>
<feature type="region of interest" description="Disordered" evidence="2">
    <location>
        <begin position="806"/>
        <end position="874"/>
    </location>
</feature>
<accession>A0AAJ7T0T8</accession>
<evidence type="ECO:0000313" key="4">
    <source>
        <dbReference type="Proteomes" id="UP001318040"/>
    </source>
</evidence>
<evidence type="ECO:0000256" key="2">
    <source>
        <dbReference type="SAM" id="MobiDB-lite"/>
    </source>
</evidence>
<organism evidence="4 5">
    <name type="scientific">Petromyzon marinus</name>
    <name type="common">Sea lamprey</name>
    <dbReference type="NCBI Taxonomy" id="7757"/>
    <lineage>
        <taxon>Eukaryota</taxon>
        <taxon>Metazoa</taxon>
        <taxon>Chordata</taxon>
        <taxon>Craniata</taxon>
        <taxon>Vertebrata</taxon>
        <taxon>Cyclostomata</taxon>
        <taxon>Hyperoartia</taxon>
        <taxon>Petromyzontiformes</taxon>
        <taxon>Petromyzontidae</taxon>
        <taxon>Petromyzon</taxon>
    </lineage>
</organism>
<feature type="compositionally biased region" description="Basic and acidic residues" evidence="2">
    <location>
        <begin position="372"/>
        <end position="383"/>
    </location>
</feature>
<feature type="region of interest" description="Disordered" evidence="2">
    <location>
        <begin position="42"/>
        <end position="86"/>
    </location>
</feature>
<feature type="domain" description="UDENN" evidence="3">
    <location>
        <begin position="64"/>
        <end position="781"/>
    </location>
</feature>
<dbReference type="PANTHER" id="PTHR12296:SF21">
    <property type="entry name" value="DENN DOMAIN-CONTAINING PROTEIN 3"/>
    <property type="match status" value="1"/>
</dbReference>
<dbReference type="InterPro" id="IPR036322">
    <property type="entry name" value="WD40_repeat_dom_sf"/>
</dbReference>
<dbReference type="Pfam" id="PF25570">
    <property type="entry name" value="TPR_DENND3"/>
    <property type="match status" value="1"/>
</dbReference>
<dbReference type="InterPro" id="IPR057977">
    <property type="entry name" value="TPR_DENND3"/>
</dbReference>
<dbReference type="Gene3D" id="3.40.50.11500">
    <property type="match status" value="1"/>
</dbReference>
<gene>
    <name evidence="5" type="primary">LOC116941787</name>
</gene>
<dbReference type="SUPFAM" id="SSF50978">
    <property type="entry name" value="WD40 repeat-like"/>
    <property type="match status" value="1"/>
</dbReference>
<feature type="compositionally biased region" description="Low complexity" evidence="2">
    <location>
        <begin position="55"/>
        <end position="75"/>
    </location>
</feature>
<dbReference type="InterPro" id="IPR001194">
    <property type="entry name" value="cDENN_dom"/>
</dbReference>
<dbReference type="GO" id="GO:0005085">
    <property type="term" value="F:guanyl-nucleotide exchange factor activity"/>
    <property type="evidence" value="ECO:0007669"/>
    <property type="project" value="UniProtKB-KW"/>
</dbReference>
<dbReference type="Pfam" id="PF02141">
    <property type="entry name" value="DENN"/>
    <property type="match status" value="1"/>
</dbReference>